<feature type="transmembrane region" description="Helical" evidence="1">
    <location>
        <begin position="1296"/>
        <end position="1317"/>
    </location>
</feature>
<feature type="transmembrane region" description="Helical" evidence="1">
    <location>
        <begin position="541"/>
        <end position="559"/>
    </location>
</feature>
<feature type="transmembrane region" description="Helical" evidence="1">
    <location>
        <begin position="707"/>
        <end position="726"/>
    </location>
</feature>
<name>A0A1V8M4B2_9GAMM</name>
<keyword evidence="4" id="KW-1185">Reference proteome</keyword>
<evidence type="ECO:0000256" key="2">
    <source>
        <dbReference type="SAM" id="SignalP"/>
    </source>
</evidence>
<feature type="signal peptide" evidence="2">
    <location>
        <begin position="1"/>
        <end position="20"/>
    </location>
</feature>
<keyword evidence="1" id="KW-0472">Membrane</keyword>
<proteinExistence type="predicted"/>
<gene>
    <name evidence="3" type="ORF">AU255_00405</name>
</gene>
<feature type="transmembrane region" description="Helical" evidence="1">
    <location>
        <begin position="675"/>
        <end position="695"/>
    </location>
</feature>
<feature type="transmembrane region" description="Helical" evidence="1">
    <location>
        <begin position="468"/>
        <end position="487"/>
    </location>
</feature>
<comment type="caution">
    <text evidence="3">The sequence shown here is derived from an EMBL/GenBank/DDBJ whole genome shotgun (WGS) entry which is preliminary data.</text>
</comment>
<dbReference type="Proteomes" id="UP000191980">
    <property type="component" value="Unassembled WGS sequence"/>
</dbReference>
<evidence type="ECO:0000313" key="3">
    <source>
        <dbReference type="EMBL" id="OQK16407.1"/>
    </source>
</evidence>
<keyword evidence="1" id="KW-0812">Transmembrane</keyword>
<keyword evidence="2" id="KW-0732">Signal</keyword>
<sequence length="1344" mass="151799">MTRYIWLFFLFTLTSSPVHSISTEKIPDSLQPWVNWVLEDTPEYQCPFFYNSLQSKYCAWPSLLTLDIQKQRGKFTSDWQVYNESYITLPGSAEHWPQNVTVNNKPALVISRNTKPAIKLDTGHYLIQGSFLWDNIPENLAIPELTGIISIRLLNKTIDYPNIKDQQLWFKTSNSGSAQPEYQTDQLNLQVFRKIDDSIPLLLTTYLSLEVSGKQREIKLPYALLKGFIPISLSSVLPARLEADGSLLVQVRPGKWHIELQTQHPTELQDLSLNINDPHWPASEIWSFASQPYLRLVEIEQVSTIDPSQSNIPVQWKALPAFLVKQGDTMQFKVIRRGDPQPEPNNLSISRELWLDFAGTGYTIQDRINGSLTHGWRLDSLTENQLGQVQVNGQTQLITFSENKEAEGIELRKGRLDLRADSRVDSSINQLSATGWQEKFNSANAILHLPPGWHLFAISGVDNVPNSWITRWTLLDLFLVLIAALAVSRLWNNYWGLFALFALALIWHEANAPRFIWLNILVAISLIKVLPQGNLLRVLKFYRAACWLVLLIICIPFLVEQVRTGLYPQLEKPWQSLDTKGAYQASMVTTADGLMREEEQALASSSVRKTKMLNANSRYYQTPEQTLKQIDPNASLQTGPGLPQWQWTRIPLSWNGSIDSQQQIRYWYIDPTASLLLNFLRVVLIIILSLLMFGIINQRFTLHLPKFVFKLGLFIFFILPITPVSADFPSPELLMDLKQRLLKAPDCLPSCAQLQAMQIDITADRLALTLQANAQQAVAIPLPAQFKQWLPHSVLVDGSPAKAIIRDERGFLWLTLTRGMHTLVLSGAAPLQSSFTLPLPLKPHYISHTSQQWEIEGLKKNGTAEDQLHFTRVKTTEQNKDALPSLDPSVLPAFLSIERTLNLGLDWYITTRVIRASKEATAVTLEVPLLKGESISTSNIRSEKGVALVQMTANQQSIEWHSLLEKSALLTLTAPDTNKWSEIWQVNISPIWHIKFGGIPAVHHQDQTGNWLPEWRPWPGESITLSITRPEAVQGQTLTIDKSTLQISSGKRNLESSLDLDIRSSKGTQHNITLPENALLQSVSINGKTQPIRQQQRTVTLPVNPGSQHFQLNWHEAKLQSSLLTTPTVSLGIASVNTHLKVLLAEDRWVLLTFGPKMGPAVLFWGVLIVLAILAYALGKSCLTPLRHWQWFLLLIGLSQIPLIMAFVVVAWLMALGLRQKQSVQDVNSFNLMQILLIALTIGSLAILFIAVEQGLLGSPDMQIAGNQSTAFQLNWYQDRSLATLPTASVISVPLMSYRIMMLIWSLWLAISLLNWLKWGWQCFSYEGLWKKSVPKTGQNEPPL</sequence>
<dbReference type="OrthoDB" id="220327at2"/>
<feature type="transmembrane region" description="Helical" evidence="1">
    <location>
        <begin position="1161"/>
        <end position="1179"/>
    </location>
</feature>
<keyword evidence="1" id="KW-1133">Transmembrane helix</keyword>
<evidence type="ECO:0000313" key="4">
    <source>
        <dbReference type="Proteomes" id="UP000191980"/>
    </source>
</evidence>
<evidence type="ECO:0000256" key="1">
    <source>
        <dbReference type="SAM" id="Phobius"/>
    </source>
</evidence>
<feature type="chain" id="PRO_5012935342" evidence="2">
    <location>
        <begin position="21"/>
        <end position="1344"/>
    </location>
</feature>
<reference evidence="3 4" key="1">
    <citation type="submission" date="2015-12" db="EMBL/GenBank/DDBJ databases">
        <authorList>
            <person name="Shamseldin A."/>
            <person name="Moawad H."/>
            <person name="Abd El-Rahim W.M."/>
            <person name="Sadowsky M.J."/>
        </authorList>
    </citation>
    <scope>NUCLEOTIDE SEQUENCE [LARGE SCALE GENOMIC DNA]</scope>
    <source>
        <strain evidence="3 4">WF1</strain>
    </source>
</reference>
<feature type="transmembrane region" description="Helical" evidence="1">
    <location>
        <begin position="516"/>
        <end position="534"/>
    </location>
</feature>
<feature type="transmembrane region" description="Helical" evidence="1">
    <location>
        <begin position="1230"/>
        <end position="1252"/>
    </location>
</feature>
<feature type="transmembrane region" description="Helical" evidence="1">
    <location>
        <begin position="494"/>
        <end position="510"/>
    </location>
</feature>
<feature type="transmembrane region" description="Helical" evidence="1">
    <location>
        <begin position="1191"/>
        <end position="1218"/>
    </location>
</feature>
<dbReference type="STRING" id="1420851.AU255_00405"/>
<dbReference type="EMBL" id="LPUF01000001">
    <property type="protein sequence ID" value="OQK16407.1"/>
    <property type="molecule type" value="Genomic_DNA"/>
</dbReference>
<dbReference type="RefSeq" id="WP_080521032.1">
    <property type="nucleotide sequence ID" value="NZ_LPUF01000001.1"/>
</dbReference>
<organism evidence="3 4">
    <name type="scientific">Methyloprofundus sedimenti</name>
    <dbReference type="NCBI Taxonomy" id="1420851"/>
    <lineage>
        <taxon>Bacteria</taxon>
        <taxon>Pseudomonadati</taxon>
        <taxon>Pseudomonadota</taxon>
        <taxon>Gammaproteobacteria</taxon>
        <taxon>Methylococcales</taxon>
        <taxon>Methylococcaceae</taxon>
        <taxon>Methyloprofundus</taxon>
    </lineage>
</organism>
<protein>
    <submittedName>
        <fullName evidence="3">Uncharacterized protein</fullName>
    </submittedName>
</protein>
<accession>A0A1V8M4B2</accession>